<name>A0ABQ4NHX6_9RHOB</name>
<feature type="transmembrane region" description="Helical" evidence="1">
    <location>
        <begin position="12"/>
        <end position="36"/>
    </location>
</feature>
<keyword evidence="1" id="KW-1133">Transmembrane helix</keyword>
<evidence type="ECO:0008006" key="4">
    <source>
        <dbReference type="Google" id="ProtNLM"/>
    </source>
</evidence>
<protein>
    <recommendedName>
        <fullName evidence="4">DoxX-like family protein</fullName>
    </recommendedName>
</protein>
<organism evidence="2 3">
    <name type="scientific">Jannaschia pagri</name>
    <dbReference type="NCBI Taxonomy" id="2829797"/>
    <lineage>
        <taxon>Bacteria</taxon>
        <taxon>Pseudomonadati</taxon>
        <taxon>Pseudomonadota</taxon>
        <taxon>Alphaproteobacteria</taxon>
        <taxon>Rhodobacterales</taxon>
        <taxon>Roseobacteraceae</taxon>
        <taxon>Jannaschia</taxon>
    </lineage>
</organism>
<gene>
    <name evidence="2" type="ORF">JANAI62_06560</name>
</gene>
<keyword evidence="1" id="KW-0812">Transmembrane</keyword>
<keyword evidence="3" id="KW-1185">Reference proteome</keyword>
<accession>A0ABQ4NHX6</accession>
<reference evidence="2 3" key="1">
    <citation type="submission" date="2021-05" db="EMBL/GenBank/DDBJ databases">
        <title>Bacteria Genome sequencing.</title>
        <authorList>
            <person name="Takabe Y."/>
            <person name="Nakajima Y."/>
            <person name="Suzuki S."/>
            <person name="Shiozaki T."/>
        </authorList>
    </citation>
    <scope>NUCLEOTIDE SEQUENCE [LARGE SCALE GENOMIC DNA]</scope>
    <source>
        <strain evidence="2 3">AI_62</strain>
    </source>
</reference>
<dbReference type="InterPro" id="IPR025695">
    <property type="entry name" value="DoxX-like"/>
</dbReference>
<feature type="transmembrane region" description="Helical" evidence="1">
    <location>
        <begin position="56"/>
        <end position="76"/>
    </location>
</feature>
<dbReference type="Proteomes" id="UP000786693">
    <property type="component" value="Unassembled WGS sequence"/>
</dbReference>
<keyword evidence="1" id="KW-0472">Membrane</keyword>
<dbReference type="Pfam" id="PF13781">
    <property type="entry name" value="DoxX_3"/>
    <property type="match status" value="1"/>
</dbReference>
<proteinExistence type="predicted"/>
<evidence type="ECO:0000313" key="3">
    <source>
        <dbReference type="Proteomes" id="UP000786693"/>
    </source>
</evidence>
<evidence type="ECO:0000256" key="1">
    <source>
        <dbReference type="SAM" id="Phobius"/>
    </source>
</evidence>
<sequence>MPATVQERWFARLWALLPVGIAVLCLFWVASGAIAIARWPAAVSLHTSRDVPDGLAIATVIGGAIADIALGLAVLWRPWARRACQGMTLLAGTYLVGGTALTPDLWADPLGPFVKVLPALFQPLMVAAILDTR</sequence>
<comment type="caution">
    <text evidence="2">The sequence shown here is derived from an EMBL/GenBank/DDBJ whole genome shotgun (WGS) entry which is preliminary data.</text>
</comment>
<dbReference type="RefSeq" id="WP_255576053.1">
    <property type="nucleotide sequence ID" value="NZ_BPFH01000001.1"/>
</dbReference>
<evidence type="ECO:0000313" key="2">
    <source>
        <dbReference type="EMBL" id="GIT94033.1"/>
    </source>
</evidence>
<dbReference type="EMBL" id="BPFH01000001">
    <property type="protein sequence ID" value="GIT94033.1"/>
    <property type="molecule type" value="Genomic_DNA"/>
</dbReference>